<sequence>MRYIVLTLACIGGLFTVFVSQPTVADTGNNDKPVYDATLTQFDYPFSVEYFTFDSQQQSLDMAYMLLEGNNQKPPILLLHGKNFSGAYWETTARWLHERGYTVIIPDQIGFGKSSKPVHYQFTFSGLADNTKRLLNHLNINKVMVVGHSMGGMLASRFALNYPSASEKLILINPIGLENYLAHVHYKPIEFFYQKELAAKPDSVKQYQQKNYYDGKWADRYQPWVDMQAGWINGPDWERVAWNNALTYDMVFTQPVITEFDRLQTPTALIIGTRDTTGPGRGWQRQDSDYQLGQYDQLGKIAADKLPNAKLYELSDLGHLPQIEDFERFIDVFEQSIMNIEKP</sequence>
<dbReference type="Proteomes" id="UP000014115">
    <property type="component" value="Unassembled WGS sequence"/>
</dbReference>
<dbReference type="AlphaFoldDB" id="K2JHS0"/>
<organism evidence="3 4">
    <name type="scientific">Idiomarina xiamenensis 10-D-4</name>
    <dbReference type="NCBI Taxonomy" id="740709"/>
    <lineage>
        <taxon>Bacteria</taxon>
        <taxon>Pseudomonadati</taxon>
        <taxon>Pseudomonadota</taxon>
        <taxon>Gammaproteobacteria</taxon>
        <taxon>Alteromonadales</taxon>
        <taxon>Idiomarinaceae</taxon>
        <taxon>Idiomarina</taxon>
    </lineage>
</organism>
<dbReference type="GO" id="GO:0046464">
    <property type="term" value="P:acylglycerol catabolic process"/>
    <property type="evidence" value="ECO:0007669"/>
    <property type="project" value="TreeGrafter"/>
</dbReference>
<evidence type="ECO:0000259" key="2">
    <source>
        <dbReference type="Pfam" id="PF00561"/>
    </source>
</evidence>
<feature type="signal peptide" evidence="1">
    <location>
        <begin position="1"/>
        <end position="25"/>
    </location>
</feature>
<dbReference type="PRINTS" id="PR00111">
    <property type="entry name" value="ABHYDROLASE"/>
</dbReference>
<dbReference type="OrthoDB" id="9773293at2"/>
<dbReference type="GO" id="GO:0047372">
    <property type="term" value="F:monoacylglycerol lipase activity"/>
    <property type="evidence" value="ECO:0007669"/>
    <property type="project" value="TreeGrafter"/>
</dbReference>
<feature type="domain" description="AB hydrolase-1" evidence="2">
    <location>
        <begin position="74"/>
        <end position="324"/>
    </location>
</feature>
<dbReference type="RefSeq" id="WP_008489025.1">
    <property type="nucleotide sequence ID" value="NZ_AMRG01000010.1"/>
</dbReference>
<dbReference type="InterPro" id="IPR029058">
    <property type="entry name" value="AB_hydrolase_fold"/>
</dbReference>
<feature type="chain" id="PRO_5003861973" evidence="1">
    <location>
        <begin position="26"/>
        <end position="343"/>
    </location>
</feature>
<dbReference type="GO" id="GO:0016020">
    <property type="term" value="C:membrane"/>
    <property type="evidence" value="ECO:0007669"/>
    <property type="project" value="TreeGrafter"/>
</dbReference>
<reference evidence="3 4" key="1">
    <citation type="journal article" date="2012" name="J. Bacteriol.">
        <title>Genome Sequence of Idiomarina xiamenensis Type Strain 10-D-4.</title>
        <authorList>
            <person name="Lai Q."/>
            <person name="Wang L."/>
            <person name="Wang W."/>
            <person name="Shao Z."/>
        </authorList>
    </citation>
    <scope>NUCLEOTIDE SEQUENCE [LARGE SCALE GENOMIC DNA]</scope>
    <source>
        <strain evidence="3 4">10-D-4</strain>
    </source>
</reference>
<dbReference type="InterPro" id="IPR000073">
    <property type="entry name" value="AB_hydrolase_1"/>
</dbReference>
<dbReference type="Pfam" id="PF00561">
    <property type="entry name" value="Abhydrolase_1"/>
    <property type="match status" value="1"/>
</dbReference>
<dbReference type="eggNOG" id="COG2267">
    <property type="taxonomic scope" value="Bacteria"/>
</dbReference>
<name>K2JHS0_9GAMM</name>
<evidence type="ECO:0000313" key="4">
    <source>
        <dbReference type="Proteomes" id="UP000014115"/>
    </source>
</evidence>
<dbReference type="PANTHER" id="PTHR43798:SF33">
    <property type="entry name" value="HYDROLASE, PUTATIVE (AFU_ORTHOLOGUE AFUA_2G14860)-RELATED"/>
    <property type="match status" value="1"/>
</dbReference>
<dbReference type="InterPro" id="IPR050266">
    <property type="entry name" value="AB_hydrolase_sf"/>
</dbReference>
<keyword evidence="1" id="KW-0732">Signal</keyword>
<proteinExistence type="predicted"/>
<dbReference type="SUPFAM" id="SSF53474">
    <property type="entry name" value="alpha/beta-Hydrolases"/>
    <property type="match status" value="1"/>
</dbReference>
<protein>
    <submittedName>
        <fullName evidence="3">Alpha/beta hydrolase</fullName>
    </submittedName>
</protein>
<keyword evidence="3" id="KW-0378">Hydrolase</keyword>
<dbReference type="PANTHER" id="PTHR43798">
    <property type="entry name" value="MONOACYLGLYCEROL LIPASE"/>
    <property type="match status" value="1"/>
</dbReference>
<gene>
    <name evidence="3" type="ORF">A10D4_08829</name>
</gene>
<dbReference type="Gene3D" id="3.40.50.1820">
    <property type="entry name" value="alpha/beta hydrolase"/>
    <property type="match status" value="1"/>
</dbReference>
<dbReference type="PATRIC" id="fig|740709.3.peg.1788"/>
<evidence type="ECO:0000256" key="1">
    <source>
        <dbReference type="SAM" id="SignalP"/>
    </source>
</evidence>
<dbReference type="EMBL" id="AMRG01000010">
    <property type="protein sequence ID" value="EKE82931.1"/>
    <property type="molecule type" value="Genomic_DNA"/>
</dbReference>
<keyword evidence="4" id="KW-1185">Reference proteome</keyword>
<dbReference type="STRING" id="740709.A10D4_08829"/>
<comment type="caution">
    <text evidence="3">The sequence shown here is derived from an EMBL/GenBank/DDBJ whole genome shotgun (WGS) entry which is preliminary data.</text>
</comment>
<accession>K2JHS0</accession>
<evidence type="ECO:0000313" key="3">
    <source>
        <dbReference type="EMBL" id="EKE82931.1"/>
    </source>
</evidence>